<comment type="caution">
    <text evidence="2">The sequence shown here is derived from an EMBL/GenBank/DDBJ whole genome shotgun (WGS) entry which is preliminary data.</text>
</comment>
<dbReference type="Proteomes" id="UP000003828">
    <property type="component" value="Unassembled WGS sequence"/>
</dbReference>
<dbReference type="EMBL" id="BAEG01000010">
    <property type="protein sequence ID" value="GAB12274.1"/>
    <property type="molecule type" value="Genomic_DNA"/>
</dbReference>
<reference evidence="2 3" key="1">
    <citation type="submission" date="2011-12" db="EMBL/GenBank/DDBJ databases">
        <title>Whole genome shotgun sequence of Arthrobacter globiformis NBRC 12137.</title>
        <authorList>
            <person name="Miyazawa S."/>
            <person name="Hosoyama A."/>
            <person name="Tsuchikane K."/>
            <person name="Katsumata H."/>
            <person name="Yamazaki S."/>
            <person name="Fujita N."/>
        </authorList>
    </citation>
    <scope>NUCLEOTIDE SEQUENCE [LARGE SCALE GENOMIC DNA]</scope>
    <source>
        <strain evidence="2 3">NBRC 12137</strain>
    </source>
</reference>
<protein>
    <submittedName>
        <fullName evidence="2">Uncharacterized protein</fullName>
    </submittedName>
</protein>
<keyword evidence="3" id="KW-1185">Reference proteome</keyword>
<feature type="compositionally biased region" description="Low complexity" evidence="1">
    <location>
        <begin position="39"/>
        <end position="54"/>
    </location>
</feature>
<accession>H0QHH3</accession>
<evidence type="ECO:0000313" key="2">
    <source>
        <dbReference type="EMBL" id="GAB12274.1"/>
    </source>
</evidence>
<dbReference type="AlphaFoldDB" id="H0QHH3"/>
<evidence type="ECO:0000313" key="3">
    <source>
        <dbReference type="Proteomes" id="UP000003828"/>
    </source>
</evidence>
<proteinExistence type="predicted"/>
<name>H0QHH3_ARTG1</name>
<sequence>MAETSAPTLSATLSASPLMDETAEEILPPSESELLLASAAGADTASQATAAAPAKRTGRKGRSADHDKAAMVMLNTPKLTE</sequence>
<feature type="region of interest" description="Disordered" evidence="1">
    <location>
        <begin position="39"/>
        <end position="81"/>
    </location>
</feature>
<organism evidence="2 3">
    <name type="scientific">Arthrobacter globiformis (strain ATCC 8010 / DSM 20124 / JCM 1332 / NBRC 12137 / NCIMB 8907 / NRRL B-2979 / 168)</name>
    <dbReference type="NCBI Taxonomy" id="1077972"/>
    <lineage>
        <taxon>Bacteria</taxon>
        <taxon>Bacillati</taxon>
        <taxon>Actinomycetota</taxon>
        <taxon>Actinomycetes</taxon>
        <taxon>Micrococcales</taxon>
        <taxon>Micrococcaceae</taxon>
        <taxon>Arthrobacter</taxon>
    </lineage>
</organism>
<gene>
    <name evidence="2" type="ORF">ARGLB_010_01120</name>
</gene>
<evidence type="ECO:0000256" key="1">
    <source>
        <dbReference type="SAM" id="MobiDB-lite"/>
    </source>
</evidence>